<dbReference type="EMBL" id="UOGK01000104">
    <property type="protein sequence ID" value="VAX37575.1"/>
    <property type="molecule type" value="Genomic_DNA"/>
</dbReference>
<organism evidence="2">
    <name type="scientific">hydrothermal vent metagenome</name>
    <dbReference type="NCBI Taxonomy" id="652676"/>
    <lineage>
        <taxon>unclassified sequences</taxon>
        <taxon>metagenomes</taxon>
        <taxon>ecological metagenomes</taxon>
    </lineage>
</organism>
<dbReference type="Gene3D" id="3.40.50.1000">
    <property type="entry name" value="HAD superfamily/HAD-like"/>
    <property type="match status" value="1"/>
</dbReference>
<accession>A0A3B1DYP0</accession>
<proteinExistence type="predicted"/>
<evidence type="ECO:0000256" key="1">
    <source>
        <dbReference type="SAM" id="MobiDB-lite"/>
    </source>
</evidence>
<sequence>MPTLLSVDIWDTLLRRRCHPDEVKLFTARLLWTAHRQKLRPRFGNPWHLLDERVRCEATIASEREAAGLDNEYAVEEVCVRWLDQSFRPDVPAAVRASIVDRLVEAEVEQEQRVVYPDRRCLRLLQHHGADRVIGLSDFYLGERHLRRIIEHACGKVPFERIFVSADCLVNKMRGRLFAHAQREMVAEPGHHTHIGDNEWSDVKSPKRFGVRGIHYLNPDEEPARARHRTRYEARQKGNFVPTAQVLTRTLRERCSPPADLNPTQRELYEIGFQTAPVYVALVLGAMQHAHALGCPAVHYCTREGEFFKKIHEAIAPVQPFGLPAPRARLLEVSRVCTFMPSLREVSTREMMRVWNLYSSQSIAQLLKTLDVNPLPFEPILAKHGIDPELVITHPWKDPRIQRLFADPLFQRLIEQQRDRRRAIALEYLQSKGFGKGPVVMVDIGWRGTIQDNLAHLLPETPIAGWYLGLVGFLNDQPPNTTKHAIGPDARLDPELLMQIIYNVSPLEMIANTDSGSVKRYQRAHDGSIVATRVHDEAEDSVWQRYTQYFQRGALAAAPLVARWARTFAVEPTEMKPMVIDLLRTIKATPPRVLAEAYFALNHNEIFGVGGFLEKRADLPAELLRKGEESRGSDPEFVAAIESSDWPQGLLCLLGHEELCRQYNAFREDRSRKIDKRLAAKARKAAEANQSATPKPVVKVAPWQGAPARAGKTQDSESPATIG</sequence>
<dbReference type="InterPro" id="IPR036412">
    <property type="entry name" value="HAD-like_sf"/>
</dbReference>
<dbReference type="Gene3D" id="1.10.150.400">
    <property type="match status" value="1"/>
</dbReference>
<feature type="region of interest" description="Disordered" evidence="1">
    <location>
        <begin position="685"/>
        <end position="723"/>
    </location>
</feature>
<evidence type="ECO:0000313" key="2">
    <source>
        <dbReference type="EMBL" id="VAX37575.1"/>
    </source>
</evidence>
<gene>
    <name evidence="2" type="ORF">MNBD_PLANCTO03-539</name>
</gene>
<protein>
    <recommendedName>
        <fullName evidence="3">Hydrolase (HAD superfamily)</fullName>
    </recommendedName>
</protein>
<dbReference type="SUPFAM" id="SSF56784">
    <property type="entry name" value="HAD-like"/>
    <property type="match status" value="1"/>
</dbReference>
<dbReference type="AlphaFoldDB" id="A0A3B1DYP0"/>
<evidence type="ECO:0008006" key="3">
    <source>
        <dbReference type="Google" id="ProtNLM"/>
    </source>
</evidence>
<name>A0A3B1DYP0_9ZZZZ</name>
<reference evidence="2" key="1">
    <citation type="submission" date="2018-06" db="EMBL/GenBank/DDBJ databases">
        <authorList>
            <person name="Zhirakovskaya E."/>
        </authorList>
    </citation>
    <scope>NUCLEOTIDE SEQUENCE</scope>
</reference>
<dbReference type="InterPro" id="IPR023214">
    <property type="entry name" value="HAD_sf"/>
</dbReference>